<dbReference type="EMBL" id="UINC01000927">
    <property type="protein sequence ID" value="SUZ63855.1"/>
    <property type="molecule type" value="Genomic_DNA"/>
</dbReference>
<reference evidence="1" key="1">
    <citation type="submission" date="2018-05" db="EMBL/GenBank/DDBJ databases">
        <authorList>
            <person name="Lanie J.A."/>
            <person name="Ng W.-L."/>
            <person name="Kazmierczak K.M."/>
            <person name="Andrzejewski T.M."/>
            <person name="Davidsen T.M."/>
            <person name="Wayne K.J."/>
            <person name="Tettelin H."/>
            <person name="Glass J.I."/>
            <person name="Rusch D."/>
            <person name="Podicherti R."/>
            <person name="Tsui H.-C.T."/>
            <person name="Winkler M.E."/>
        </authorList>
    </citation>
    <scope>NUCLEOTIDE SEQUENCE</scope>
</reference>
<sequence>VTEPTYEPMEHDEKLQWMLETHGWGIEPVAPSDQKQLRAAYSYTFGLEALIGHPELVIFGLAPVAARGLLDLIVNHLRLGGALPTGELFDGLLDNDLVSVLLDVEIVEFGHYFPTLPLIYGDQPWRVRQFVWPDRSGVFPWDHHWPENLKYVQPVIGTR</sequence>
<name>A0A381PA48_9ZZZZ</name>
<gene>
    <name evidence="1" type="ORF">METZ01_LOCUS16709</name>
</gene>
<feature type="non-terminal residue" evidence="1">
    <location>
        <position position="1"/>
    </location>
</feature>
<dbReference type="AlphaFoldDB" id="A0A381PA48"/>
<proteinExistence type="predicted"/>
<protein>
    <recommendedName>
        <fullName evidence="2">DUF4262 domain-containing protein</fullName>
    </recommendedName>
</protein>
<organism evidence="1">
    <name type="scientific">marine metagenome</name>
    <dbReference type="NCBI Taxonomy" id="408172"/>
    <lineage>
        <taxon>unclassified sequences</taxon>
        <taxon>metagenomes</taxon>
        <taxon>ecological metagenomes</taxon>
    </lineage>
</organism>
<dbReference type="InterPro" id="IPR025358">
    <property type="entry name" value="DUF4262"/>
</dbReference>
<accession>A0A381PA48</accession>
<dbReference type="Pfam" id="PF14081">
    <property type="entry name" value="DUF4262"/>
    <property type="match status" value="1"/>
</dbReference>
<evidence type="ECO:0000313" key="1">
    <source>
        <dbReference type="EMBL" id="SUZ63855.1"/>
    </source>
</evidence>
<evidence type="ECO:0008006" key="2">
    <source>
        <dbReference type="Google" id="ProtNLM"/>
    </source>
</evidence>